<comment type="subunit">
    <text evidence="8">Homodimer. Heterotetramer of two MnmE and two MnmG subunits.</text>
</comment>
<feature type="binding site" evidence="8">
    <location>
        <position position="247"/>
    </location>
    <ligand>
        <name>K(+)</name>
        <dbReference type="ChEBI" id="CHEBI:29103"/>
    </ligand>
</feature>
<dbReference type="eggNOG" id="COG0486">
    <property type="taxonomic scope" value="Bacteria"/>
</dbReference>
<evidence type="ECO:0000256" key="1">
    <source>
        <dbReference type="ARBA" id="ARBA00011043"/>
    </source>
</evidence>
<feature type="binding site" evidence="8">
    <location>
        <begin position="223"/>
        <end position="228"/>
    </location>
    <ligand>
        <name>GTP</name>
        <dbReference type="ChEBI" id="CHEBI:37565"/>
    </ligand>
</feature>
<feature type="binding site" evidence="8">
    <location>
        <position position="22"/>
    </location>
    <ligand>
        <name>(6S)-5-formyl-5,6,7,8-tetrahydrofolate</name>
        <dbReference type="ChEBI" id="CHEBI:57457"/>
    </ligand>
</feature>
<dbReference type="CDD" id="cd14858">
    <property type="entry name" value="TrmE_N"/>
    <property type="match status" value="1"/>
</dbReference>
<keyword evidence="8" id="KW-0378">Hydrolase</keyword>
<keyword evidence="13" id="KW-1185">Reference proteome</keyword>
<dbReference type="NCBIfam" id="NF003661">
    <property type="entry name" value="PRK05291.1-3"/>
    <property type="match status" value="1"/>
</dbReference>
<protein>
    <recommendedName>
        <fullName evidence="8">tRNA modification GTPase MnmE</fullName>
        <ecNumber evidence="8">3.6.-.-</ecNumber>
    </recommendedName>
</protein>
<dbReference type="HAMAP" id="MF_00379">
    <property type="entry name" value="GTPase_MnmE"/>
    <property type="match status" value="1"/>
</dbReference>
<evidence type="ECO:0000256" key="2">
    <source>
        <dbReference type="ARBA" id="ARBA00022490"/>
    </source>
</evidence>
<dbReference type="CDD" id="cd04164">
    <property type="entry name" value="trmE"/>
    <property type="match status" value="1"/>
</dbReference>
<dbReference type="GO" id="GO:0005525">
    <property type="term" value="F:GTP binding"/>
    <property type="evidence" value="ECO:0007669"/>
    <property type="project" value="UniProtKB-UniRule"/>
</dbReference>
<sequence length="439" mass="48707">MFNDPICALSTPRGLSATAVIRCSGKGIVSKISHLLPDLKTLKPRHAHLTSFMEGDRYIDEVVVVFFQGPASYTGEDLVELSFHGNPLIIENALESLFRVGFRMALPGEFTKRAVLNGKFDLVKAEAINALIASKTEKSLEAAIKSFRGSLSEEVASFREKMVRLLASVEVELNYPDEIETDYSSLYDELVSLKKEMCEFIEKSRNGVVISQGIKTAIVGETNVGKSTLLNALLKRDRAIVSEIPGTTRDTIEEDLNIGGVLFRVIDTAGIRQAENEIEVLGIERSLKAIEEAELVILLRDPHNPESKDLEEELRNKGKRLIVAANKSDIRKVEQHHFDVVISARTGEGLKDLEKLMLKRTEEITSIGDEVIISARQKQKLLDAVDYIARSIEAIEGNITVDVLSTMIEQAARSLDELLGTHITEDVLERIFSDFCVGK</sequence>
<dbReference type="STRING" id="660470.Theba_1274"/>
<evidence type="ECO:0000256" key="9">
    <source>
        <dbReference type="RuleBase" id="RU003313"/>
    </source>
</evidence>
<dbReference type="GO" id="GO:0030488">
    <property type="term" value="P:tRNA methylation"/>
    <property type="evidence" value="ECO:0007669"/>
    <property type="project" value="TreeGrafter"/>
</dbReference>
<feature type="binding site" evidence="8">
    <location>
        <begin position="267"/>
        <end position="270"/>
    </location>
    <ligand>
        <name>GTP</name>
        <dbReference type="ChEBI" id="CHEBI:37565"/>
    </ligand>
</feature>
<evidence type="ECO:0000256" key="7">
    <source>
        <dbReference type="ARBA" id="ARBA00023134"/>
    </source>
</evidence>
<feature type="domain" description="TrmE-type G" evidence="11">
    <location>
        <begin position="213"/>
        <end position="362"/>
    </location>
</feature>
<feature type="binding site" evidence="8">
    <location>
        <begin position="242"/>
        <end position="248"/>
    </location>
    <ligand>
        <name>GTP</name>
        <dbReference type="ChEBI" id="CHEBI:37565"/>
    </ligand>
</feature>
<feature type="binding site" evidence="8">
    <location>
        <position position="242"/>
    </location>
    <ligand>
        <name>K(+)</name>
        <dbReference type="ChEBI" id="CHEBI:29103"/>
    </ligand>
</feature>
<dbReference type="InterPro" id="IPR008144">
    <property type="entry name" value="Guanylate_kin-like_dom"/>
</dbReference>
<evidence type="ECO:0000259" key="10">
    <source>
        <dbReference type="PROSITE" id="PS50052"/>
    </source>
</evidence>
<feature type="binding site" evidence="8">
    <location>
        <position position="80"/>
    </location>
    <ligand>
        <name>(6S)-5-formyl-5,6,7,8-tetrahydrofolate</name>
        <dbReference type="ChEBI" id="CHEBI:57457"/>
    </ligand>
</feature>
<dbReference type="Proteomes" id="UP000002881">
    <property type="component" value="Chromosome"/>
</dbReference>
<keyword evidence="4 8" id="KW-0547">Nucleotide-binding</keyword>
<dbReference type="InterPro" id="IPR006073">
    <property type="entry name" value="GTP-bd"/>
</dbReference>
<dbReference type="InterPro" id="IPR003593">
    <property type="entry name" value="AAA+_ATPase"/>
</dbReference>
<reference evidence="12 13" key="1">
    <citation type="journal article" date="2012" name="Genome Biol. Evol.">
        <title>Genome Sequence of the Mesophilic Thermotogales Bacterium Mesotoga prima MesG1.Ag.4.2 Reveals the Largest Thermotogales Genome To Date.</title>
        <authorList>
            <person name="Zhaxybayeva O."/>
            <person name="Swithers K.S."/>
            <person name="Foght J."/>
            <person name="Green A.G."/>
            <person name="Bruce D."/>
            <person name="Detter C."/>
            <person name="Han S."/>
            <person name="Teshima H."/>
            <person name="Han J."/>
            <person name="Woyke T."/>
            <person name="Pitluck S."/>
            <person name="Nolan M."/>
            <person name="Ivanova N."/>
            <person name="Pati A."/>
            <person name="Land M.L."/>
            <person name="Dlutek M."/>
            <person name="Doolittle W.F."/>
            <person name="Noll K.M."/>
            <person name="Nesbo C.L."/>
        </authorList>
    </citation>
    <scope>NUCLEOTIDE SEQUENCE [LARGE SCALE GENOMIC DNA]</scope>
    <source>
        <strain evidence="13">mesG1.Ag.4.2</strain>
    </source>
</reference>
<dbReference type="InterPro" id="IPR027417">
    <property type="entry name" value="P-loop_NTPase"/>
</dbReference>
<keyword evidence="3 8" id="KW-0819">tRNA processing</keyword>
<gene>
    <name evidence="8" type="primary">mnmE</name>
    <name evidence="8" type="synonym">trmE</name>
    <name evidence="12" type="ORF">Theba_1274</name>
</gene>
<feature type="binding site" evidence="8">
    <location>
        <position position="227"/>
    </location>
    <ligand>
        <name>Mg(2+)</name>
        <dbReference type="ChEBI" id="CHEBI:18420"/>
    </ligand>
</feature>
<comment type="subcellular location">
    <subcellularLocation>
        <location evidence="8">Cytoplasm</location>
    </subcellularLocation>
</comment>
<dbReference type="InterPro" id="IPR025867">
    <property type="entry name" value="MnmE_helical"/>
</dbReference>
<comment type="cofactor">
    <cofactor evidence="8">
        <name>K(+)</name>
        <dbReference type="ChEBI" id="CHEBI:29103"/>
    </cofactor>
    <text evidence="8">Binds 1 potassium ion per subunit.</text>
</comment>
<evidence type="ECO:0000256" key="8">
    <source>
        <dbReference type="HAMAP-Rule" id="MF_00379"/>
    </source>
</evidence>
<dbReference type="HOGENOM" id="CLU_019624_4_1_0"/>
<evidence type="ECO:0000256" key="4">
    <source>
        <dbReference type="ARBA" id="ARBA00022741"/>
    </source>
</evidence>
<evidence type="ECO:0000256" key="5">
    <source>
        <dbReference type="ARBA" id="ARBA00022842"/>
    </source>
</evidence>
<evidence type="ECO:0000313" key="12">
    <source>
        <dbReference type="EMBL" id="AFK06962.1"/>
    </source>
</evidence>
<dbReference type="PANTHER" id="PTHR42714">
    <property type="entry name" value="TRNA MODIFICATION GTPASE GTPBP3"/>
    <property type="match status" value="1"/>
</dbReference>
<accession>I2F4V9</accession>
<dbReference type="GO" id="GO:0005829">
    <property type="term" value="C:cytosol"/>
    <property type="evidence" value="ECO:0007669"/>
    <property type="project" value="TreeGrafter"/>
</dbReference>
<dbReference type="Gene3D" id="3.40.50.300">
    <property type="entry name" value="P-loop containing nucleotide triphosphate hydrolases"/>
    <property type="match status" value="1"/>
</dbReference>
<keyword evidence="7 8" id="KW-0342">GTP-binding</keyword>
<dbReference type="Gene3D" id="1.20.120.430">
    <property type="entry name" value="tRNA modification GTPase MnmE domain 2"/>
    <property type="match status" value="1"/>
</dbReference>
<dbReference type="GO" id="GO:0003924">
    <property type="term" value="F:GTPase activity"/>
    <property type="evidence" value="ECO:0007669"/>
    <property type="project" value="UniProtKB-UniRule"/>
</dbReference>
<dbReference type="EMBL" id="CP003532">
    <property type="protein sequence ID" value="AFK06962.1"/>
    <property type="molecule type" value="Genomic_DNA"/>
</dbReference>
<keyword evidence="2 8" id="KW-0963">Cytoplasm</keyword>
<name>I2F4V9_9BACT</name>
<dbReference type="KEGG" id="mpg:Theba_1274"/>
<dbReference type="GeneID" id="87107081"/>
<dbReference type="RefSeq" id="WP_014730940.1">
    <property type="nucleotide sequence ID" value="NC_017934.1"/>
</dbReference>
<dbReference type="InterPro" id="IPR005225">
    <property type="entry name" value="Small_GTP-bd"/>
</dbReference>
<organism evidence="12 13">
    <name type="scientific">Mesotoga prima MesG1.Ag.4.2</name>
    <dbReference type="NCBI Taxonomy" id="660470"/>
    <lineage>
        <taxon>Bacteria</taxon>
        <taxon>Thermotogati</taxon>
        <taxon>Thermotogota</taxon>
        <taxon>Thermotogae</taxon>
        <taxon>Kosmotogales</taxon>
        <taxon>Kosmotogaceae</taxon>
        <taxon>Mesotoga</taxon>
    </lineage>
</organism>
<feature type="domain" description="Guanylate kinase-like" evidence="10">
    <location>
        <begin position="213"/>
        <end position="420"/>
    </location>
</feature>
<evidence type="ECO:0000256" key="3">
    <source>
        <dbReference type="ARBA" id="ARBA00022694"/>
    </source>
</evidence>
<dbReference type="Gene3D" id="3.30.1360.120">
    <property type="entry name" value="Probable tRNA modification gtpase trme, domain 1"/>
    <property type="match status" value="1"/>
</dbReference>
<feature type="binding site" evidence="8">
    <location>
        <position position="119"/>
    </location>
    <ligand>
        <name>(6S)-5-formyl-5,6,7,8-tetrahydrofolate</name>
        <dbReference type="ChEBI" id="CHEBI:57457"/>
    </ligand>
</feature>
<dbReference type="GO" id="GO:0002098">
    <property type="term" value="P:tRNA wobble uridine modification"/>
    <property type="evidence" value="ECO:0007669"/>
    <property type="project" value="TreeGrafter"/>
</dbReference>
<dbReference type="PROSITE" id="PS51709">
    <property type="entry name" value="G_TRME"/>
    <property type="match status" value="1"/>
</dbReference>
<dbReference type="NCBIfam" id="TIGR00450">
    <property type="entry name" value="mnmE_trmE_thdF"/>
    <property type="match status" value="1"/>
</dbReference>
<comment type="function">
    <text evidence="8">Exhibits a very high intrinsic GTPase hydrolysis rate. Involved in the addition of a carboxymethylaminomethyl (cmnm) group at the wobble position (U34) of certain tRNAs, forming tRNA-cmnm(5)s(2)U34.</text>
</comment>
<dbReference type="SMART" id="SM00382">
    <property type="entry name" value="AAA"/>
    <property type="match status" value="1"/>
</dbReference>
<dbReference type="InterPro" id="IPR004520">
    <property type="entry name" value="GTPase_MnmE"/>
</dbReference>
<dbReference type="InterPro" id="IPR027266">
    <property type="entry name" value="TrmE/GcvT-like"/>
</dbReference>
<dbReference type="AlphaFoldDB" id="I2F4V9"/>
<dbReference type="PROSITE" id="PS50052">
    <property type="entry name" value="GUANYLATE_KINASE_2"/>
    <property type="match status" value="1"/>
</dbReference>
<dbReference type="InterPro" id="IPR027368">
    <property type="entry name" value="MnmE_dom2"/>
</dbReference>
<feature type="binding site" evidence="8">
    <location>
        <position position="439"/>
    </location>
    <ligand>
        <name>(6S)-5-formyl-5,6,7,8-tetrahydrofolate</name>
        <dbReference type="ChEBI" id="CHEBI:57457"/>
    </ligand>
</feature>
<evidence type="ECO:0000256" key="6">
    <source>
        <dbReference type="ARBA" id="ARBA00022958"/>
    </source>
</evidence>
<evidence type="ECO:0000259" key="11">
    <source>
        <dbReference type="PROSITE" id="PS51709"/>
    </source>
</evidence>
<dbReference type="Pfam" id="PF12631">
    <property type="entry name" value="MnmE_helical"/>
    <property type="match status" value="1"/>
</dbReference>
<dbReference type="SUPFAM" id="SSF52540">
    <property type="entry name" value="P-loop containing nucleoside triphosphate hydrolases"/>
    <property type="match status" value="1"/>
</dbReference>
<proteinExistence type="inferred from homology"/>
<keyword evidence="8" id="KW-0479">Metal-binding</keyword>
<keyword evidence="5 8" id="KW-0460">Magnesium</keyword>
<feature type="binding site" evidence="8">
    <location>
        <begin position="343"/>
        <end position="345"/>
    </location>
    <ligand>
        <name>GTP</name>
        <dbReference type="ChEBI" id="CHEBI:37565"/>
    </ligand>
</feature>
<evidence type="ECO:0000313" key="13">
    <source>
        <dbReference type="Proteomes" id="UP000002881"/>
    </source>
</evidence>
<keyword evidence="6 8" id="KW-0630">Potassium</keyword>
<feature type="binding site" evidence="8">
    <location>
        <position position="244"/>
    </location>
    <ligand>
        <name>K(+)</name>
        <dbReference type="ChEBI" id="CHEBI:29103"/>
    </ligand>
</feature>
<dbReference type="GO" id="GO:0046872">
    <property type="term" value="F:metal ion binding"/>
    <property type="evidence" value="ECO:0007669"/>
    <property type="project" value="UniProtKB-KW"/>
</dbReference>
<dbReference type="EC" id="3.6.-.-" evidence="8"/>
<comment type="similarity">
    <text evidence="1 8 9">Belongs to the TRAFAC class TrmE-Era-EngA-EngB-Septin-like GTPase superfamily. TrmE GTPase family.</text>
</comment>
<dbReference type="InterPro" id="IPR018948">
    <property type="entry name" value="GTP-bd_TrmE_N"/>
</dbReference>
<comment type="caution">
    <text evidence="8">Lacks conserved residue(s) required for the propagation of feature annotation.</text>
</comment>
<feature type="binding site" evidence="8">
    <location>
        <position position="248"/>
    </location>
    <ligand>
        <name>Mg(2+)</name>
        <dbReference type="ChEBI" id="CHEBI:18420"/>
    </ligand>
</feature>
<dbReference type="SUPFAM" id="SSF116878">
    <property type="entry name" value="TrmE connector domain"/>
    <property type="match status" value="1"/>
</dbReference>
<dbReference type="PANTHER" id="PTHR42714:SF2">
    <property type="entry name" value="TRNA MODIFICATION GTPASE GTPBP3, MITOCHONDRIAL"/>
    <property type="match status" value="1"/>
</dbReference>
<dbReference type="NCBIfam" id="TIGR00231">
    <property type="entry name" value="small_GTP"/>
    <property type="match status" value="1"/>
</dbReference>
<feature type="binding site" evidence="8">
    <location>
        <position position="223"/>
    </location>
    <ligand>
        <name>K(+)</name>
        <dbReference type="ChEBI" id="CHEBI:29103"/>
    </ligand>
</feature>
<dbReference type="InterPro" id="IPR031168">
    <property type="entry name" value="G_TrmE"/>
</dbReference>
<dbReference type="Pfam" id="PF01926">
    <property type="entry name" value="MMR_HSR1"/>
    <property type="match status" value="1"/>
</dbReference>
<dbReference type="Pfam" id="PF10396">
    <property type="entry name" value="TrmE_N"/>
    <property type="match status" value="1"/>
</dbReference>